<organism evidence="2 3">
    <name type="scientific">Streptomyces roseolus</name>
    <dbReference type="NCBI Taxonomy" id="67358"/>
    <lineage>
        <taxon>Bacteria</taxon>
        <taxon>Bacillati</taxon>
        <taxon>Actinomycetota</taxon>
        <taxon>Actinomycetes</taxon>
        <taxon>Kitasatosporales</taxon>
        <taxon>Streptomycetaceae</taxon>
        <taxon>Streptomyces</taxon>
    </lineage>
</organism>
<dbReference type="Proteomes" id="UP001278571">
    <property type="component" value="Unassembled WGS sequence"/>
</dbReference>
<accession>A0ABU4KIZ0</accession>
<dbReference type="RefSeq" id="WP_319013435.1">
    <property type="nucleotide sequence ID" value="NZ_JAWJZF010000517.1"/>
</dbReference>
<dbReference type="EMBL" id="JAWJZF010000517">
    <property type="protein sequence ID" value="MDX2297302.1"/>
    <property type="molecule type" value="Genomic_DNA"/>
</dbReference>
<proteinExistence type="predicted"/>
<feature type="region of interest" description="Disordered" evidence="1">
    <location>
        <begin position="1"/>
        <end position="30"/>
    </location>
</feature>
<comment type="caution">
    <text evidence="2">The sequence shown here is derived from an EMBL/GenBank/DDBJ whole genome shotgun (WGS) entry which is preliminary data.</text>
</comment>
<evidence type="ECO:0000313" key="2">
    <source>
        <dbReference type="EMBL" id="MDX2297302.1"/>
    </source>
</evidence>
<evidence type="ECO:0008006" key="4">
    <source>
        <dbReference type="Google" id="ProtNLM"/>
    </source>
</evidence>
<evidence type="ECO:0000313" key="3">
    <source>
        <dbReference type="Proteomes" id="UP001278571"/>
    </source>
</evidence>
<name>A0ABU4KIZ0_9ACTN</name>
<protein>
    <recommendedName>
        <fullName evidence="4">Lipoprotein</fullName>
    </recommendedName>
</protein>
<sequence length="72" mass="7605">MTRRTQEKAPSTIRRSPAATVTREPVRRPTGGFGELLVTASVACGLCLVAARPDLREAVVHLIVATAAGPPR</sequence>
<keyword evidence="3" id="KW-1185">Reference proteome</keyword>
<gene>
    <name evidence="2" type="ORF">R2363_34625</name>
</gene>
<reference evidence="2 3" key="1">
    <citation type="submission" date="2023-10" db="EMBL/GenBank/DDBJ databases">
        <authorList>
            <person name="Wang X.X."/>
        </authorList>
    </citation>
    <scope>NUCLEOTIDE SEQUENCE [LARGE SCALE GENOMIC DNA]</scope>
    <source>
        <strain evidence="2 3">NBRC 12816</strain>
    </source>
</reference>
<evidence type="ECO:0000256" key="1">
    <source>
        <dbReference type="SAM" id="MobiDB-lite"/>
    </source>
</evidence>